<sequence>MIWYDKLLKLVGSMVPRVVEVLSNAPYYLLEATPPHHFILQVLTVPHVSAAPYSLHFQVVSMHLPKISSTQAKYWDKFAGRKTRSTNNTASSSCTDSTSRAYSQCPFPLRRRP</sequence>
<dbReference type="AlphaFoldDB" id="A0A545V2U0"/>
<gene>
    <name evidence="2" type="ORF">IF1G_05864</name>
</gene>
<accession>A0A545V2U0</accession>
<evidence type="ECO:0000313" key="3">
    <source>
        <dbReference type="Proteomes" id="UP000315783"/>
    </source>
</evidence>
<name>A0A545V2U0_9HYPO</name>
<keyword evidence="3" id="KW-1185">Reference proteome</keyword>
<dbReference type="Proteomes" id="UP000315783">
    <property type="component" value="Unassembled WGS sequence"/>
</dbReference>
<protein>
    <submittedName>
        <fullName evidence="2">Uncharacterized protein</fullName>
    </submittedName>
</protein>
<reference evidence="2 3" key="1">
    <citation type="journal article" date="2019" name="Appl. Microbiol. Biotechnol.">
        <title>Genome sequence of Isaria javanica and comparative genome analysis insights into family S53 peptidase evolution in fungal entomopathogens.</title>
        <authorList>
            <person name="Lin R."/>
            <person name="Zhang X."/>
            <person name="Xin B."/>
            <person name="Zou M."/>
            <person name="Gao Y."/>
            <person name="Qin F."/>
            <person name="Hu Q."/>
            <person name="Xie B."/>
            <person name="Cheng X."/>
        </authorList>
    </citation>
    <scope>NUCLEOTIDE SEQUENCE [LARGE SCALE GENOMIC DNA]</scope>
    <source>
        <strain evidence="2 3">IJ1G</strain>
    </source>
</reference>
<feature type="compositionally biased region" description="Polar residues" evidence="1">
    <location>
        <begin position="85"/>
        <end position="102"/>
    </location>
</feature>
<evidence type="ECO:0000256" key="1">
    <source>
        <dbReference type="SAM" id="MobiDB-lite"/>
    </source>
</evidence>
<evidence type="ECO:0000313" key="2">
    <source>
        <dbReference type="EMBL" id="TQV96035.1"/>
    </source>
</evidence>
<dbReference type="EMBL" id="SPUK01000007">
    <property type="protein sequence ID" value="TQV96035.1"/>
    <property type="molecule type" value="Genomic_DNA"/>
</dbReference>
<organism evidence="2 3">
    <name type="scientific">Cordyceps javanica</name>
    <dbReference type="NCBI Taxonomy" id="43265"/>
    <lineage>
        <taxon>Eukaryota</taxon>
        <taxon>Fungi</taxon>
        <taxon>Dikarya</taxon>
        <taxon>Ascomycota</taxon>
        <taxon>Pezizomycotina</taxon>
        <taxon>Sordariomycetes</taxon>
        <taxon>Hypocreomycetidae</taxon>
        <taxon>Hypocreales</taxon>
        <taxon>Cordycipitaceae</taxon>
        <taxon>Cordyceps</taxon>
    </lineage>
</organism>
<feature type="region of interest" description="Disordered" evidence="1">
    <location>
        <begin position="82"/>
        <end position="113"/>
    </location>
</feature>
<proteinExistence type="predicted"/>
<comment type="caution">
    <text evidence="2">The sequence shown here is derived from an EMBL/GenBank/DDBJ whole genome shotgun (WGS) entry which is preliminary data.</text>
</comment>